<comment type="caution">
    <text evidence="1">The sequence shown here is derived from an EMBL/GenBank/DDBJ whole genome shotgun (WGS) entry which is preliminary data.</text>
</comment>
<organism evidence="1">
    <name type="scientific">Salmonella enterica I</name>
    <dbReference type="NCBI Taxonomy" id="59201"/>
    <lineage>
        <taxon>Bacteria</taxon>
        <taxon>Pseudomonadati</taxon>
        <taxon>Pseudomonadota</taxon>
        <taxon>Gammaproteobacteria</taxon>
        <taxon>Enterobacterales</taxon>
        <taxon>Enterobacteriaceae</taxon>
        <taxon>Salmonella</taxon>
    </lineage>
</organism>
<gene>
    <name evidence="1" type="ORF">F2K19_16585</name>
</gene>
<evidence type="ECO:0000313" key="1">
    <source>
        <dbReference type="EMBL" id="ECV5688205.1"/>
    </source>
</evidence>
<name>A0A3V2SUW5_SALET</name>
<dbReference type="AlphaFoldDB" id="A0A3V2SUW5"/>
<proteinExistence type="predicted"/>
<reference evidence="1" key="1">
    <citation type="submission" date="2019-09" db="EMBL/GenBank/DDBJ databases">
        <authorList>
            <person name="Ashton P.M."/>
            <person name="Dallman T."/>
            <person name="Nair S."/>
            <person name="De Pinna E."/>
            <person name="Peters T."/>
            <person name="Grant K."/>
        </authorList>
    </citation>
    <scope>NUCLEOTIDE SEQUENCE</scope>
    <source>
        <strain evidence="1">800630</strain>
    </source>
</reference>
<dbReference type="EMBL" id="AAKTOF010000013">
    <property type="protein sequence ID" value="ECV5688205.1"/>
    <property type="molecule type" value="Genomic_DNA"/>
</dbReference>
<sequence>MFEVLPGSKRLVNGWNKLRPSIKTIKTCMASPLYVIPLSREAVKLRKYIFYANVEGTILVCD</sequence>
<protein>
    <submittedName>
        <fullName evidence="1">Uncharacterized protein</fullName>
    </submittedName>
</protein>
<accession>A0A3V2SUW5</accession>